<accession>A0A371AS22</accession>
<dbReference type="InterPro" id="IPR023198">
    <property type="entry name" value="PGP-like_dom2"/>
</dbReference>
<dbReference type="InterPro" id="IPR036412">
    <property type="entry name" value="HAD-like_sf"/>
</dbReference>
<dbReference type="SFLD" id="SFLDG01129">
    <property type="entry name" value="C1.5:_HAD__Beta-PGM__Phosphata"/>
    <property type="match status" value="1"/>
</dbReference>
<proteinExistence type="predicted"/>
<protein>
    <submittedName>
        <fullName evidence="5">HAD family hydrolase</fullName>
    </submittedName>
</protein>
<dbReference type="EMBL" id="QRCT01000049">
    <property type="protein sequence ID" value="RDU22381.1"/>
    <property type="molecule type" value="Genomic_DNA"/>
</dbReference>
<organism evidence="5 6">
    <name type="scientific">Anaerosacchariphilus polymeriproducens</name>
    <dbReference type="NCBI Taxonomy" id="1812858"/>
    <lineage>
        <taxon>Bacteria</taxon>
        <taxon>Bacillati</taxon>
        <taxon>Bacillota</taxon>
        <taxon>Clostridia</taxon>
        <taxon>Lachnospirales</taxon>
        <taxon>Lachnospiraceae</taxon>
        <taxon>Anaerosacchariphilus</taxon>
    </lineage>
</organism>
<dbReference type="GO" id="GO:0044281">
    <property type="term" value="P:small molecule metabolic process"/>
    <property type="evidence" value="ECO:0007669"/>
    <property type="project" value="UniProtKB-ARBA"/>
</dbReference>
<dbReference type="Gene3D" id="1.10.150.240">
    <property type="entry name" value="Putative phosphatase, domain 2"/>
    <property type="match status" value="1"/>
</dbReference>
<evidence type="ECO:0000256" key="3">
    <source>
        <dbReference type="ARBA" id="ARBA00022801"/>
    </source>
</evidence>
<dbReference type="PANTHER" id="PTHR46470">
    <property type="entry name" value="N-ACYLNEURAMINATE-9-PHOSPHATASE"/>
    <property type="match status" value="1"/>
</dbReference>
<dbReference type="InterPro" id="IPR051400">
    <property type="entry name" value="HAD-like_hydrolase"/>
</dbReference>
<keyword evidence="4" id="KW-0460">Magnesium</keyword>
<dbReference type="NCBIfam" id="TIGR01549">
    <property type="entry name" value="HAD-SF-IA-v1"/>
    <property type="match status" value="1"/>
</dbReference>
<evidence type="ECO:0000313" key="5">
    <source>
        <dbReference type="EMBL" id="RDU22381.1"/>
    </source>
</evidence>
<comment type="caution">
    <text evidence="5">The sequence shown here is derived from an EMBL/GenBank/DDBJ whole genome shotgun (WGS) entry which is preliminary data.</text>
</comment>
<gene>
    <name evidence="5" type="ORF">DWV06_13875</name>
</gene>
<dbReference type="SFLD" id="SFLDS00003">
    <property type="entry name" value="Haloacid_Dehalogenase"/>
    <property type="match status" value="1"/>
</dbReference>
<sequence>MEGTMKKPKMIIFDYGNTLVKETIFNSKKGIAALEKYFVFKNNKVDLDRLAEFSDKMFLDLVKKALENGVEIHNISCLKFMFEYFEVECSLNYIEMEKIFWDHAASGIKMDYVDEVLEYLKKHNIRTGIISNISFSRENVLRRINEIFKNNSFEFIVTSSEYVYRKPNRLIFELGLKKAGLNANDVWYCGDNFNNDILGASATGIFPVYFDSCNKSNNEKNNIEYLYITSLKDLISNLEEAE</sequence>
<evidence type="ECO:0000313" key="6">
    <source>
        <dbReference type="Proteomes" id="UP000255036"/>
    </source>
</evidence>
<dbReference type="InterPro" id="IPR006439">
    <property type="entry name" value="HAD-SF_hydro_IA"/>
</dbReference>
<keyword evidence="2" id="KW-0479">Metal-binding</keyword>
<dbReference type="Pfam" id="PF13419">
    <property type="entry name" value="HAD_2"/>
    <property type="match status" value="1"/>
</dbReference>
<dbReference type="AlphaFoldDB" id="A0A371AS22"/>
<dbReference type="Proteomes" id="UP000255036">
    <property type="component" value="Unassembled WGS sequence"/>
</dbReference>
<name>A0A371AS22_9FIRM</name>
<evidence type="ECO:0000256" key="2">
    <source>
        <dbReference type="ARBA" id="ARBA00022723"/>
    </source>
</evidence>
<dbReference type="SUPFAM" id="SSF56784">
    <property type="entry name" value="HAD-like"/>
    <property type="match status" value="1"/>
</dbReference>
<comment type="cofactor">
    <cofactor evidence="1">
        <name>Mg(2+)</name>
        <dbReference type="ChEBI" id="CHEBI:18420"/>
    </cofactor>
</comment>
<reference evidence="5 6" key="1">
    <citation type="submission" date="2018-07" db="EMBL/GenBank/DDBJ databases">
        <title>Anaerosacharophilus polymeroproducens gen. nov. sp. nov., an anaerobic bacterium isolated from salt field.</title>
        <authorList>
            <person name="Kim W."/>
            <person name="Yang S.-H."/>
            <person name="Oh J."/>
            <person name="Lee J.-H."/>
            <person name="Kwon K.K."/>
        </authorList>
    </citation>
    <scope>NUCLEOTIDE SEQUENCE [LARGE SCALE GENOMIC DNA]</scope>
    <source>
        <strain evidence="5 6">MCWD5</strain>
    </source>
</reference>
<dbReference type="GO" id="GO:0016791">
    <property type="term" value="F:phosphatase activity"/>
    <property type="evidence" value="ECO:0007669"/>
    <property type="project" value="TreeGrafter"/>
</dbReference>
<dbReference type="GO" id="GO:0046872">
    <property type="term" value="F:metal ion binding"/>
    <property type="evidence" value="ECO:0007669"/>
    <property type="project" value="UniProtKB-KW"/>
</dbReference>
<evidence type="ECO:0000256" key="1">
    <source>
        <dbReference type="ARBA" id="ARBA00001946"/>
    </source>
</evidence>
<keyword evidence="6" id="KW-1185">Reference proteome</keyword>
<keyword evidence="3 5" id="KW-0378">Hydrolase</keyword>
<dbReference type="InterPro" id="IPR041492">
    <property type="entry name" value="HAD_2"/>
</dbReference>
<evidence type="ECO:0000256" key="4">
    <source>
        <dbReference type="ARBA" id="ARBA00022842"/>
    </source>
</evidence>
<dbReference type="Gene3D" id="3.40.50.1000">
    <property type="entry name" value="HAD superfamily/HAD-like"/>
    <property type="match status" value="1"/>
</dbReference>
<dbReference type="PANTHER" id="PTHR46470:SF2">
    <property type="entry name" value="GLYCERALDEHYDE 3-PHOSPHATE PHOSPHATASE"/>
    <property type="match status" value="1"/>
</dbReference>
<dbReference type="InterPro" id="IPR023214">
    <property type="entry name" value="HAD_sf"/>
</dbReference>